<comment type="caution">
    <text evidence="2">The sequence shown here is derived from an EMBL/GenBank/DDBJ whole genome shotgun (WGS) entry which is preliminary data.</text>
</comment>
<evidence type="ECO:0000313" key="3">
    <source>
        <dbReference type="Proteomes" id="UP001597542"/>
    </source>
</evidence>
<dbReference type="Proteomes" id="UP001597542">
    <property type="component" value="Unassembled WGS sequence"/>
</dbReference>
<organism evidence="2 3">
    <name type="scientific">Amycolatopsis albidoflavus</name>
    <dbReference type="NCBI Taxonomy" id="102226"/>
    <lineage>
        <taxon>Bacteria</taxon>
        <taxon>Bacillati</taxon>
        <taxon>Actinomycetota</taxon>
        <taxon>Actinomycetes</taxon>
        <taxon>Pseudonocardiales</taxon>
        <taxon>Pseudonocardiaceae</taxon>
        <taxon>Amycolatopsis</taxon>
    </lineage>
</organism>
<dbReference type="PANTHER" id="PTHR22642">
    <property type="entry name" value="IMIDAZOLONEPROPIONASE"/>
    <property type="match status" value="1"/>
</dbReference>
<dbReference type="Gene3D" id="3.20.20.140">
    <property type="entry name" value="Metal-dependent hydrolases"/>
    <property type="match status" value="1"/>
</dbReference>
<reference evidence="3" key="1">
    <citation type="journal article" date="2019" name="Int. J. Syst. Evol. Microbiol.">
        <title>The Global Catalogue of Microorganisms (GCM) 10K type strain sequencing project: providing services to taxonomists for standard genome sequencing and annotation.</title>
        <authorList>
            <consortium name="The Broad Institute Genomics Platform"/>
            <consortium name="The Broad Institute Genome Sequencing Center for Infectious Disease"/>
            <person name="Wu L."/>
            <person name="Ma J."/>
        </authorList>
    </citation>
    <scope>NUCLEOTIDE SEQUENCE [LARGE SCALE GENOMIC DNA]</scope>
    <source>
        <strain evidence="3">CGMCC 4.7638</strain>
    </source>
</reference>
<keyword evidence="2" id="KW-0378">Hydrolase</keyword>
<dbReference type="InterPro" id="IPR033932">
    <property type="entry name" value="YtcJ-like"/>
</dbReference>
<dbReference type="Gene3D" id="3.10.310.70">
    <property type="match status" value="1"/>
</dbReference>
<dbReference type="GO" id="GO:0016787">
    <property type="term" value="F:hydrolase activity"/>
    <property type="evidence" value="ECO:0007669"/>
    <property type="project" value="UniProtKB-KW"/>
</dbReference>
<dbReference type="InterPro" id="IPR013108">
    <property type="entry name" value="Amidohydro_3"/>
</dbReference>
<proteinExistence type="predicted"/>
<dbReference type="Pfam" id="PF07969">
    <property type="entry name" value="Amidohydro_3"/>
    <property type="match status" value="1"/>
</dbReference>
<dbReference type="PANTHER" id="PTHR22642:SF2">
    <property type="entry name" value="PROTEIN LONG AFTER FAR-RED 3"/>
    <property type="match status" value="1"/>
</dbReference>
<evidence type="ECO:0000313" key="2">
    <source>
        <dbReference type="EMBL" id="MFD2480100.1"/>
    </source>
</evidence>
<dbReference type="SUPFAM" id="SSF51338">
    <property type="entry name" value="Composite domain of metallo-dependent hydrolases"/>
    <property type="match status" value="1"/>
</dbReference>
<accession>A0ABW5HUZ9</accession>
<dbReference type="SUPFAM" id="SSF51556">
    <property type="entry name" value="Metallo-dependent hydrolases"/>
    <property type="match status" value="1"/>
</dbReference>
<keyword evidence="3" id="KW-1185">Reference proteome</keyword>
<dbReference type="InterPro" id="IPR011059">
    <property type="entry name" value="Metal-dep_hydrolase_composite"/>
</dbReference>
<dbReference type="EMBL" id="JBHUKQ010000006">
    <property type="protein sequence ID" value="MFD2480100.1"/>
    <property type="molecule type" value="Genomic_DNA"/>
</dbReference>
<name>A0ABW5HUZ9_9PSEU</name>
<dbReference type="InterPro" id="IPR032466">
    <property type="entry name" value="Metal_Hydrolase"/>
</dbReference>
<dbReference type="RefSeq" id="WP_344287015.1">
    <property type="nucleotide sequence ID" value="NZ_BAAAHV010000027.1"/>
</dbReference>
<sequence length="547" mass="57967">MSADLILTNATVYTVSAEKLWAAEVAVADGLVLAVGDDVAEHRGKDTEVRDLGGAFVMPGLVDVHNHHSRAGQTELFELSLSADLGFGEVLTAVRERAATLAPDEWVIGHGWGSTLVEAVSRESARHALDAVAADRPVLLADDSGHNRWANTAALRFAGIDRDTPDPDGGIIVRDRTSGEPSGLLLEAAGRTAERIARAAQCLTEGQHVSASRRAIEILHTHGITAFQDAAVSTDILSSLHALDTAGELSAWVVTSMLINDQIFGFDLAGEALIAVGEQYRSQHHCPDFVKIFLDGVPPTRTAAFLEPYLPDETQGACHRGGTTMSPGELVRWLRLAAAAGLGAKIHCTGDASVRVALDAIEVVRQDGNWDSKFQIAHGQFVHPDDVPRFAALAVAADISPFLWMPGVIPAAIATVLPSALSSRLHPNRSLLDAGALVAGGSDWPVSPSPHAWEGIQGLVTRRDPNRQRAGALWEEQAITLEEAIAVFTLNGAKAMGVDDVTGSLTAGKSADFVVLNQNPFDVPPASLVETRAMETWFAGQPVFTAG</sequence>
<gene>
    <name evidence="2" type="ORF">ACFSUT_07445</name>
</gene>
<feature type="domain" description="Amidohydrolase 3" evidence="1">
    <location>
        <begin position="48"/>
        <end position="544"/>
    </location>
</feature>
<dbReference type="Gene3D" id="2.30.40.10">
    <property type="entry name" value="Urease, subunit C, domain 1"/>
    <property type="match status" value="1"/>
</dbReference>
<dbReference type="CDD" id="cd01300">
    <property type="entry name" value="YtcJ_like"/>
    <property type="match status" value="1"/>
</dbReference>
<protein>
    <submittedName>
        <fullName evidence="2">Amidohydrolase</fullName>
        <ecNumber evidence="2">3.5.-.-</ecNumber>
    </submittedName>
</protein>
<dbReference type="EC" id="3.5.-.-" evidence="2"/>
<evidence type="ECO:0000259" key="1">
    <source>
        <dbReference type="Pfam" id="PF07969"/>
    </source>
</evidence>